<dbReference type="GO" id="GO:0004601">
    <property type="term" value="F:peroxidase activity"/>
    <property type="evidence" value="ECO:0007669"/>
    <property type="project" value="InterPro"/>
</dbReference>
<dbReference type="RefSeq" id="WP_109718989.1">
    <property type="nucleotide sequence ID" value="NZ_QEQK01000002.1"/>
</dbReference>
<dbReference type="Gene3D" id="3.30.300.20">
    <property type="match status" value="1"/>
</dbReference>
<name>A0A363UPZ5_9GAMM</name>
<keyword evidence="2" id="KW-1185">Reference proteome</keyword>
<sequence length="140" mass="14650">MKRTAQARWTGALKAGQGHVSSESGVLAESPYSFPTRFEDKQGTNPEELIGAAHASCYAMALAMMLGQADLSPDFIDVDAAVTLDQTEGGFAITRIHLDVRASVPGASEADFLDAAQTAKTGCPISKALKPAITLNAQLV</sequence>
<evidence type="ECO:0000313" key="2">
    <source>
        <dbReference type="Proteomes" id="UP000251800"/>
    </source>
</evidence>
<dbReference type="PANTHER" id="PTHR42830:SF1">
    <property type="entry name" value="OSMOTICALLY INDUCIBLE FAMILY PROTEIN"/>
    <property type="match status" value="1"/>
</dbReference>
<dbReference type="NCBIfam" id="TIGR03562">
    <property type="entry name" value="osmo_induc_OsmC"/>
    <property type="match status" value="1"/>
</dbReference>
<evidence type="ECO:0000313" key="1">
    <source>
        <dbReference type="EMBL" id="PWN57485.1"/>
    </source>
</evidence>
<dbReference type="OrthoDB" id="9807532at2"/>
<protein>
    <submittedName>
        <fullName evidence="1">OsmC family peroxiredoxin</fullName>
    </submittedName>
</protein>
<dbReference type="InterPro" id="IPR019904">
    <property type="entry name" value="Peroxiredoxin_OsmC"/>
</dbReference>
<dbReference type="PANTHER" id="PTHR42830">
    <property type="entry name" value="OSMOTICALLY INDUCIBLE FAMILY PROTEIN"/>
    <property type="match status" value="1"/>
</dbReference>
<organism evidence="1 2">
    <name type="scientific">Abyssibacter profundi</name>
    <dbReference type="NCBI Taxonomy" id="2182787"/>
    <lineage>
        <taxon>Bacteria</taxon>
        <taxon>Pseudomonadati</taxon>
        <taxon>Pseudomonadota</taxon>
        <taxon>Gammaproteobacteria</taxon>
        <taxon>Chromatiales</taxon>
        <taxon>Oceanococcaceae</taxon>
        <taxon>Abyssibacter</taxon>
    </lineage>
</organism>
<dbReference type="Pfam" id="PF02566">
    <property type="entry name" value="OsmC"/>
    <property type="match status" value="1"/>
</dbReference>
<dbReference type="InterPro" id="IPR015946">
    <property type="entry name" value="KH_dom-like_a/b"/>
</dbReference>
<dbReference type="InterPro" id="IPR003718">
    <property type="entry name" value="OsmC/Ohr_fam"/>
</dbReference>
<dbReference type="Proteomes" id="UP000251800">
    <property type="component" value="Unassembled WGS sequence"/>
</dbReference>
<gene>
    <name evidence="1" type="ORF">DEH80_03075</name>
</gene>
<accession>A0A363UPZ5</accession>
<reference evidence="1 2" key="1">
    <citation type="submission" date="2018-05" db="EMBL/GenBank/DDBJ databases">
        <title>Abyssibacter profundi OUC007T gen. nov., sp. nov, a marine bacterium isolated from seawater of the Mariana Trench.</title>
        <authorList>
            <person name="Zhou S."/>
        </authorList>
    </citation>
    <scope>NUCLEOTIDE SEQUENCE [LARGE SCALE GENOMIC DNA]</scope>
    <source>
        <strain evidence="1 2">OUC007</strain>
    </source>
</reference>
<proteinExistence type="predicted"/>
<dbReference type="EMBL" id="QEQK01000002">
    <property type="protein sequence ID" value="PWN57485.1"/>
    <property type="molecule type" value="Genomic_DNA"/>
</dbReference>
<dbReference type="GO" id="GO:0006979">
    <property type="term" value="P:response to oxidative stress"/>
    <property type="evidence" value="ECO:0007669"/>
    <property type="project" value="InterPro"/>
</dbReference>
<comment type="caution">
    <text evidence="1">The sequence shown here is derived from an EMBL/GenBank/DDBJ whole genome shotgun (WGS) entry which is preliminary data.</text>
</comment>
<dbReference type="SUPFAM" id="SSF82784">
    <property type="entry name" value="OsmC-like"/>
    <property type="match status" value="1"/>
</dbReference>
<dbReference type="AlphaFoldDB" id="A0A363UPZ5"/>
<dbReference type="InterPro" id="IPR036102">
    <property type="entry name" value="OsmC/Ohrsf"/>
</dbReference>
<dbReference type="InterPro" id="IPR052707">
    <property type="entry name" value="OsmC_Ohr_Peroxiredoxin"/>
</dbReference>